<dbReference type="RefSeq" id="WP_191177684.1">
    <property type="nucleotide sequence ID" value="NZ_JACXXP010000001.1"/>
</dbReference>
<keyword evidence="4" id="KW-1185">Reference proteome</keyword>
<evidence type="ECO:0000259" key="1">
    <source>
        <dbReference type="Pfam" id="PF04326"/>
    </source>
</evidence>
<dbReference type="InterPro" id="IPR036388">
    <property type="entry name" value="WH-like_DNA-bd_sf"/>
</dbReference>
<dbReference type="PANTHER" id="PTHR30595:SF6">
    <property type="entry name" value="SCHLAFEN ALBA-2 DOMAIN-CONTAINING PROTEIN"/>
    <property type="match status" value="1"/>
</dbReference>
<dbReference type="PANTHER" id="PTHR30595">
    <property type="entry name" value="GLPR-RELATED TRANSCRIPTIONAL REPRESSOR"/>
    <property type="match status" value="1"/>
</dbReference>
<accession>A0A9Q3YUH9</accession>
<comment type="caution">
    <text evidence="3">The sequence shown here is derived from an EMBL/GenBank/DDBJ whole genome shotgun (WGS) entry which is preliminary data.</text>
</comment>
<sequence length="497" mass="56926">MENSFIIDNLLQQEEGIRLEFKAKPDVEDIARSITSFINTHGGDLVIGIDNNKNVIGVELAEEKANHIKNVLIDSIKPIAPISLQIINYKKRNVILISVWEGAKKPYQFKGVIYNRIGSQTRTTNPQKLNDLILERKQSDFHWERMPVLGAEIDDLDIVEINKTINRYKDYRRTIEQLNEEDFLVNTGLMQNGNLTNACIVSFGNDPIRYIPQSRIRITLYPTKSSGDNFIDDRIFEGNIFKNISAIFEYIDVIYGKSYAVNKLIRSEKSNYPRLALREGILNAIVHRDYNSVKGFLQISIYSDRTEISNYGKLPKGITVEDLKVEHSSILRNPDVAQMCFYRRYIEMLGSGTQRMIRDCRDNKFKLPIWKETDNVITVTFPGLAHNRNAKGTIKGILEGLNKATIAKLEEITEGITEGITDEVRDKIIKILIVLYKEAGLKTLDIEKLIDIPAKSIERYIKQLKDSEIIEYRGAKRTGGYYLTDIVQERLGKEAND</sequence>
<proteinExistence type="predicted"/>
<reference evidence="4" key="2">
    <citation type="submission" date="2023-07" db="EMBL/GenBank/DDBJ databases">
        <title>Description of novel Chryseobacterium sp. strain C-2.</title>
        <authorList>
            <person name="Saticioglu I.B."/>
        </authorList>
    </citation>
    <scope>NUCLEOTIDE SEQUENCE [LARGE SCALE GENOMIC DNA]</scope>
    <source>
        <strain evidence="4">C-2</strain>
    </source>
</reference>
<dbReference type="Gene3D" id="3.30.565.60">
    <property type="match status" value="1"/>
</dbReference>
<dbReference type="InterPro" id="IPR038461">
    <property type="entry name" value="Schlafen_AlbA_2_dom_sf"/>
</dbReference>
<dbReference type="AlphaFoldDB" id="A0A9Q3YUH9"/>
<dbReference type="InterPro" id="IPR007421">
    <property type="entry name" value="Schlafen_AlbA_2_dom"/>
</dbReference>
<evidence type="ECO:0000313" key="4">
    <source>
        <dbReference type="Proteomes" id="UP000603715"/>
    </source>
</evidence>
<name>A0A9Q3YUH9_9FLAO</name>
<dbReference type="EMBL" id="JAJJML010000001">
    <property type="protein sequence ID" value="MCC9035857.1"/>
    <property type="molecule type" value="Genomic_DNA"/>
</dbReference>
<reference evidence="2" key="3">
    <citation type="submission" date="2024-05" db="EMBL/GenBank/DDBJ databases">
        <title>Description of novel Chryseobacterium sp. strain C-2.</title>
        <authorList>
            <person name="Saticioglu I.B."/>
        </authorList>
    </citation>
    <scope>NUCLEOTIDE SEQUENCE</scope>
    <source>
        <strain evidence="2">C-2</strain>
    </source>
</reference>
<evidence type="ECO:0000313" key="3">
    <source>
        <dbReference type="EMBL" id="MCC9035857.1"/>
    </source>
</evidence>
<evidence type="ECO:0000313" key="5">
    <source>
        <dbReference type="Proteomes" id="UP001107960"/>
    </source>
</evidence>
<protein>
    <submittedName>
        <fullName evidence="3">DNA binding domain-containing protein</fullName>
    </submittedName>
</protein>
<dbReference type="InterPro" id="IPR036390">
    <property type="entry name" value="WH_DNA-bd_sf"/>
</dbReference>
<gene>
    <name evidence="2" type="ORF">IEW27_00255</name>
    <name evidence="3" type="ORF">LNP80_16685</name>
</gene>
<dbReference type="EMBL" id="JACXXP010000001">
    <property type="protein sequence ID" value="MBD3903025.1"/>
    <property type="molecule type" value="Genomic_DNA"/>
</dbReference>
<dbReference type="SUPFAM" id="SSF46785">
    <property type="entry name" value="Winged helix' DNA-binding domain"/>
    <property type="match status" value="1"/>
</dbReference>
<evidence type="ECO:0000313" key="2">
    <source>
        <dbReference type="EMBL" id="MBD3903025.1"/>
    </source>
</evidence>
<dbReference type="Gene3D" id="1.10.10.10">
    <property type="entry name" value="Winged helix-like DNA-binding domain superfamily/Winged helix DNA-binding domain"/>
    <property type="match status" value="1"/>
</dbReference>
<organism evidence="3 5">
    <name type="scientific">Chryseobacterium muglaense</name>
    <dbReference type="NCBI Taxonomy" id="2893752"/>
    <lineage>
        <taxon>Bacteria</taxon>
        <taxon>Pseudomonadati</taxon>
        <taxon>Bacteroidota</taxon>
        <taxon>Flavobacteriia</taxon>
        <taxon>Flavobacteriales</taxon>
        <taxon>Weeksellaceae</taxon>
        <taxon>Chryseobacterium group</taxon>
        <taxon>Chryseobacterium</taxon>
    </lineage>
</organism>
<dbReference type="Gene3D" id="3.30.950.30">
    <property type="entry name" value="Schlafen, AAA domain"/>
    <property type="match status" value="1"/>
</dbReference>
<dbReference type="InterPro" id="IPR038475">
    <property type="entry name" value="RecG_C_sf"/>
</dbReference>
<dbReference type="Proteomes" id="UP000603715">
    <property type="component" value="Unassembled WGS sequence"/>
</dbReference>
<feature type="domain" description="Schlafen AlbA-2" evidence="1">
    <location>
        <begin position="15"/>
        <end position="123"/>
    </location>
</feature>
<dbReference type="Pfam" id="PF04326">
    <property type="entry name" value="SLFN_AlbA_2"/>
    <property type="match status" value="1"/>
</dbReference>
<dbReference type="GO" id="GO:0006355">
    <property type="term" value="P:regulation of DNA-templated transcription"/>
    <property type="evidence" value="ECO:0007669"/>
    <property type="project" value="UniProtKB-ARBA"/>
</dbReference>
<dbReference type="CDD" id="cd00090">
    <property type="entry name" value="HTH_ARSR"/>
    <property type="match status" value="1"/>
</dbReference>
<dbReference type="InterPro" id="IPR011991">
    <property type="entry name" value="ArsR-like_HTH"/>
</dbReference>
<dbReference type="Proteomes" id="UP001107960">
    <property type="component" value="Unassembled WGS sequence"/>
</dbReference>
<reference evidence="3" key="1">
    <citation type="submission" date="2021-11" db="EMBL/GenBank/DDBJ databases">
        <title>Description of novel Chryseobacterium species.</title>
        <authorList>
            <person name="Saticioglu I.B."/>
            <person name="Ay H."/>
            <person name="Altun S."/>
            <person name="Duman M."/>
        </authorList>
    </citation>
    <scope>NUCLEOTIDE SEQUENCE</scope>
    <source>
        <strain evidence="3">C-39</strain>
    </source>
</reference>
<dbReference type="Pfam" id="PF13749">
    <property type="entry name" value="HATPase_c_4"/>
    <property type="match status" value="1"/>
</dbReference>